<dbReference type="InterPro" id="IPR019734">
    <property type="entry name" value="TPR_rpt"/>
</dbReference>
<sequence>MRTFSLRAWLLAVGLGASCTTLADEPLPSSVADLRYGVTLYEYYQSNYFGALSELMVAEARGGIQGHSDNPELIAGSIGLAFGMEQRAGDVFTRLLDASRPQAVRDTAWFYLGKLQYQQGDWAGARQSFEQVSADIDQRLTHELAVMRLQILLRNDDFKEARALYEAADNPEQWGELANYNLGVALGREGDAVAAQTYLNRVVSTPLRVNPEQQKIQRALRDRAYTASGYVHIQQGEYDKAVAQFQKVRLSGPYSDRALLGLGWAYASKQDWPNALSPWQKLANGSLQQASVLESLMAVPWAYEQLGADVDALAAYEGAEQVFMGELQKVEAIRQQLSQQLLLNSIRQSDTRGNQSWFALDLDQALQPEVAFLGEVFARNDFQTRVQAIRDLLFLQSTLADWQQKLGIYADLLVQRGQVRTEKLARMNEQGKLQQEAALRDEKSRLAAWLFSVEKNRDYLALLTDEDAIDNLEIVDGALENLAALNEDDDYEEELRQLNFYRGILLWNAQESFSANLWEQKRSLQLLDKELENLASNQMSLQKAIDEAPEILPYQQRMGLLDQRIAAESVALEQQLASEEAALRAQLDQALNDHKVRVKNYLARARLSIARLYDERLKQ</sequence>
<evidence type="ECO:0000313" key="5">
    <source>
        <dbReference type="Proteomes" id="UP000000466"/>
    </source>
</evidence>
<keyword evidence="2" id="KW-0175">Coiled coil</keyword>
<dbReference type="KEGG" id="saga:M5M_12070"/>
<evidence type="ECO:0000256" key="3">
    <source>
        <dbReference type="SAM" id="SignalP"/>
    </source>
</evidence>
<dbReference type="STRING" id="1117647.M5M_12070"/>
<evidence type="ECO:0000313" key="4">
    <source>
        <dbReference type="EMBL" id="AFU99583.2"/>
    </source>
</evidence>
<protein>
    <submittedName>
        <fullName evidence="4">Uncharacterized protein</fullName>
    </submittedName>
</protein>
<dbReference type="InterPro" id="IPR011990">
    <property type="entry name" value="TPR-like_helical_dom_sf"/>
</dbReference>
<dbReference type="HOGENOM" id="CLU_029512_0_0_6"/>
<keyword evidence="1" id="KW-0802">TPR repeat</keyword>
<reference evidence="4 5" key="1">
    <citation type="journal article" date="2013" name="Genome Announc.">
        <title>Complete genome sequence of Simiduia agarivorans SA1(T), a marine bacterium able to degrade a variety of polysaccharides.</title>
        <authorList>
            <person name="Lin S.Y."/>
            <person name="Shieh W.Y."/>
            <person name="Chen J.S."/>
            <person name="Tang S.L."/>
        </authorList>
    </citation>
    <scope>NUCLEOTIDE SEQUENCE [LARGE SCALE GENOMIC DNA]</scope>
    <source>
        <strain evidence="5">DSM 21679 / JCM 13881 / BCRC 17597 / SA1</strain>
    </source>
</reference>
<feature type="coiled-coil region" evidence="2">
    <location>
        <begin position="517"/>
        <end position="544"/>
    </location>
</feature>
<proteinExistence type="predicted"/>
<feature type="repeat" description="TPR" evidence="1">
    <location>
        <begin position="222"/>
        <end position="255"/>
    </location>
</feature>
<dbReference type="EMBL" id="CP003746">
    <property type="protein sequence ID" value="AFU99583.2"/>
    <property type="molecule type" value="Genomic_DNA"/>
</dbReference>
<dbReference type="Gene3D" id="1.25.40.10">
    <property type="entry name" value="Tetratricopeptide repeat domain"/>
    <property type="match status" value="2"/>
</dbReference>
<dbReference type="Proteomes" id="UP000000466">
    <property type="component" value="Chromosome"/>
</dbReference>
<dbReference type="SUPFAM" id="SSF48452">
    <property type="entry name" value="TPR-like"/>
    <property type="match status" value="1"/>
</dbReference>
<dbReference type="eggNOG" id="COG0457">
    <property type="taxonomic scope" value="Bacteria"/>
</dbReference>
<dbReference type="PROSITE" id="PS51257">
    <property type="entry name" value="PROKAR_LIPOPROTEIN"/>
    <property type="match status" value="1"/>
</dbReference>
<name>K4KN89_SIMAS</name>
<accession>K4KN89</accession>
<dbReference type="OrthoDB" id="6072288at2"/>
<keyword evidence="5" id="KW-1185">Reference proteome</keyword>
<dbReference type="RefSeq" id="WP_016389380.1">
    <property type="nucleotide sequence ID" value="NC_018868.3"/>
</dbReference>
<dbReference type="PROSITE" id="PS50005">
    <property type="entry name" value="TPR"/>
    <property type="match status" value="1"/>
</dbReference>
<dbReference type="AlphaFoldDB" id="K4KN89"/>
<feature type="chain" id="PRO_5003878512" evidence="3">
    <location>
        <begin position="24"/>
        <end position="619"/>
    </location>
</feature>
<gene>
    <name evidence="4" type="ordered locus">M5M_12070</name>
</gene>
<evidence type="ECO:0000256" key="2">
    <source>
        <dbReference type="SAM" id="Coils"/>
    </source>
</evidence>
<keyword evidence="3" id="KW-0732">Signal</keyword>
<dbReference type="Pfam" id="PF13432">
    <property type="entry name" value="TPR_16"/>
    <property type="match status" value="2"/>
</dbReference>
<evidence type="ECO:0000256" key="1">
    <source>
        <dbReference type="PROSITE-ProRule" id="PRU00339"/>
    </source>
</evidence>
<organism evidence="4 5">
    <name type="scientific">Simiduia agarivorans (strain DSM 21679 / JCM 13881 / BCRC 17597 / SA1)</name>
    <dbReference type="NCBI Taxonomy" id="1117647"/>
    <lineage>
        <taxon>Bacteria</taxon>
        <taxon>Pseudomonadati</taxon>
        <taxon>Pseudomonadota</taxon>
        <taxon>Gammaproteobacteria</taxon>
        <taxon>Cellvibrionales</taxon>
        <taxon>Cellvibrionaceae</taxon>
        <taxon>Simiduia</taxon>
    </lineage>
</organism>
<feature type="signal peptide" evidence="3">
    <location>
        <begin position="1"/>
        <end position="23"/>
    </location>
</feature>